<reference evidence="12 13" key="1">
    <citation type="journal article" date="2019" name="Nat. Microbiol.">
        <title>Mediterranean grassland soil C-N compound turnover is dependent on rainfall and depth, and is mediated by genomically divergent microorganisms.</title>
        <authorList>
            <person name="Diamond S."/>
            <person name="Andeer P.F."/>
            <person name="Li Z."/>
            <person name="Crits-Christoph A."/>
            <person name="Burstein D."/>
            <person name="Anantharaman K."/>
            <person name="Lane K.R."/>
            <person name="Thomas B.C."/>
            <person name="Pan C."/>
            <person name="Northen T.R."/>
            <person name="Banfield J.F."/>
        </authorList>
    </citation>
    <scope>NUCLEOTIDE SEQUENCE [LARGE SCALE GENOMIC DNA]</scope>
    <source>
        <strain evidence="12">NP_7</strain>
    </source>
</reference>
<evidence type="ECO:0000256" key="4">
    <source>
        <dbReference type="ARBA" id="ARBA00022692"/>
    </source>
</evidence>
<keyword evidence="7 9" id="KW-1133">Transmembrane helix</keyword>
<comment type="catalytic activity">
    <reaction evidence="9 10">
        <text>Release of signal peptides from bacterial membrane prolipoproteins. Hydrolyzes -Xaa-Yaa-Zaa-|-(S,diacylglyceryl)Cys-, in which Xaa is hydrophobic (preferably Leu), and Yaa (Ala or Ser) and Zaa (Gly or Ala) have small, neutral side chains.</text>
        <dbReference type="EC" id="3.4.23.36"/>
    </reaction>
</comment>
<evidence type="ECO:0000256" key="7">
    <source>
        <dbReference type="ARBA" id="ARBA00022989"/>
    </source>
</evidence>
<dbReference type="InterPro" id="IPR001872">
    <property type="entry name" value="Peptidase_A8"/>
</dbReference>
<gene>
    <name evidence="9 12" type="primary">lspA</name>
    <name evidence="12" type="ORF">E6H04_10890</name>
</gene>
<accession>A0A537J857</accession>
<evidence type="ECO:0000256" key="11">
    <source>
        <dbReference type="RuleBase" id="RU004181"/>
    </source>
</evidence>
<keyword evidence="5 9" id="KW-0064">Aspartyl protease</keyword>
<protein>
    <recommendedName>
        <fullName evidence="9">Lipoprotein signal peptidase</fullName>
        <ecNumber evidence="9">3.4.23.36</ecNumber>
    </recommendedName>
    <alternativeName>
        <fullName evidence="9">Prolipoprotein signal peptidase</fullName>
    </alternativeName>
    <alternativeName>
        <fullName evidence="9">Signal peptidase II</fullName>
        <shortName evidence="9">SPase II</shortName>
    </alternativeName>
</protein>
<dbReference type="EC" id="3.4.23.36" evidence="9"/>
<evidence type="ECO:0000256" key="1">
    <source>
        <dbReference type="ARBA" id="ARBA00006139"/>
    </source>
</evidence>
<comment type="caution">
    <text evidence="12">The sequence shown here is derived from an EMBL/GenBank/DDBJ whole genome shotgun (WGS) entry which is preliminary data.</text>
</comment>
<evidence type="ECO:0000313" key="12">
    <source>
        <dbReference type="EMBL" id="TMI79256.1"/>
    </source>
</evidence>
<evidence type="ECO:0000256" key="6">
    <source>
        <dbReference type="ARBA" id="ARBA00022801"/>
    </source>
</evidence>
<evidence type="ECO:0000256" key="5">
    <source>
        <dbReference type="ARBA" id="ARBA00022750"/>
    </source>
</evidence>
<dbReference type="PANTHER" id="PTHR33695">
    <property type="entry name" value="LIPOPROTEIN SIGNAL PEPTIDASE"/>
    <property type="match status" value="1"/>
</dbReference>
<keyword evidence="4 9" id="KW-0812">Transmembrane</keyword>
<dbReference type="UniPathway" id="UPA00665"/>
<dbReference type="HAMAP" id="MF_00161">
    <property type="entry name" value="LspA"/>
    <property type="match status" value="1"/>
</dbReference>
<feature type="transmembrane region" description="Helical" evidence="9">
    <location>
        <begin position="87"/>
        <end position="111"/>
    </location>
</feature>
<dbReference type="Proteomes" id="UP000320048">
    <property type="component" value="Unassembled WGS sequence"/>
</dbReference>
<dbReference type="GO" id="GO:0004190">
    <property type="term" value="F:aspartic-type endopeptidase activity"/>
    <property type="evidence" value="ECO:0007669"/>
    <property type="project" value="UniProtKB-UniRule"/>
</dbReference>
<comment type="caution">
    <text evidence="9">Lacks conserved residue(s) required for the propagation of feature annotation.</text>
</comment>
<keyword evidence="3 9" id="KW-0645">Protease</keyword>
<evidence type="ECO:0000313" key="13">
    <source>
        <dbReference type="Proteomes" id="UP000320048"/>
    </source>
</evidence>
<evidence type="ECO:0000256" key="3">
    <source>
        <dbReference type="ARBA" id="ARBA00022670"/>
    </source>
</evidence>
<comment type="subcellular location">
    <subcellularLocation>
        <location evidence="9">Cell membrane</location>
        <topology evidence="9">Multi-pass membrane protein</topology>
    </subcellularLocation>
</comment>
<dbReference type="PRINTS" id="PR00781">
    <property type="entry name" value="LIPOSIGPTASE"/>
</dbReference>
<dbReference type="PROSITE" id="PS00855">
    <property type="entry name" value="SPASE_II"/>
    <property type="match status" value="1"/>
</dbReference>
<dbReference type="Pfam" id="PF01252">
    <property type="entry name" value="Peptidase_A8"/>
    <property type="match status" value="1"/>
</dbReference>
<dbReference type="EMBL" id="VBAO01000300">
    <property type="protein sequence ID" value="TMI79256.1"/>
    <property type="molecule type" value="Genomic_DNA"/>
</dbReference>
<feature type="active site" evidence="9">
    <location>
        <position position="164"/>
    </location>
</feature>
<keyword evidence="8 9" id="KW-0472">Membrane</keyword>
<comment type="similarity">
    <text evidence="1 9 11">Belongs to the peptidase A8 family.</text>
</comment>
<keyword evidence="2 9" id="KW-1003">Cell membrane</keyword>
<sequence length="191" mass="19810">MRQADRRQASQGDPLRAALHQVQGTGGAAPPGRPVTAIPWAFCGGGVLSLAAGQGAEWAVERLVPAGGARVLIPRVLSLAVVHNPGIAFGLLARLAPIASVALALTVLAILFYNRGAWPAGRAAQWGAGLVVGGALGNIVDRLRFGYVVDYLDVHVWPVFNLADAAIVAGTGVLTAASLNRRCREKRGVSR</sequence>
<evidence type="ECO:0000256" key="8">
    <source>
        <dbReference type="ARBA" id="ARBA00023136"/>
    </source>
</evidence>
<feature type="active site" evidence="9">
    <location>
        <position position="150"/>
    </location>
</feature>
<dbReference type="GO" id="GO:0006508">
    <property type="term" value="P:proteolysis"/>
    <property type="evidence" value="ECO:0007669"/>
    <property type="project" value="UniProtKB-KW"/>
</dbReference>
<dbReference type="GO" id="GO:0005886">
    <property type="term" value="C:plasma membrane"/>
    <property type="evidence" value="ECO:0007669"/>
    <property type="project" value="UniProtKB-SubCell"/>
</dbReference>
<feature type="transmembrane region" description="Helical" evidence="9">
    <location>
        <begin position="160"/>
        <end position="179"/>
    </location>
</feature>
<comment type="pathway">
    <text evidence="9">Protein modification; lipoprotein biosynthesis (signal peptide cleavage).</text>
</comment>
<dbReference type="PANTHER" id="PTHR33695:SF1">
    <property type="entry name" value="LIPOPROTEIN SIGNAL PEPTIDASE"/>
    <property type="match status" value="1"/>
</dbReference>
<evidence type="ECO:0000256" key="2">
    <source>
        <dbReference type="ARBA" id="ARBA00022475"/>
    </source>
</evidence>
<name>A0A537J857_9BACT</name>
<proteinExistence type="inferred from homology"/>
<dbReference type="AlphaFoldDB" id="A0A537J857"/>
<comment type="function">
    <text evidence="9 10">This protein specifically catalyzes the removal of signal peptides from prolipoproteins.</text>
</comment>
<evidence type="ECO:0000256" key="10">
    <source>
        <dbReference type="RuleBase" id="RU000594"/>
    </source>
</evidence>
<organism evidence="12 13">
    <name type="scientific">Candidatus Segetimicrobium genomatis</name>
    <dbReference type="NCBI Taxonomy" id="2569760"/>
    <lineage>
        <taxon>Bacteria</taxon>
        <taxon>Bacillati</taxon>
        <taxon>Candidatus Sysuimicrobiota</taxon>
        <taxon>Candidatus Sysuimicrobiia</taxon>
        <taxon>Candidatus Sysuimicrobiales</taxon>
        <taxon>Candidatus Segetimicrobiaceae</taxon>
        <taxon>Candidatus Segetimicrobium</taxon>
    </lineage>
</organism>
<dbReference type="NCBIfam" id="TIGR00077">
    <property type="entry name" value="lspA"/>
    <property type="match status" value="1"/>
</dbReference>
<evidence type="ECO:0000256" key="9">
    <source>
        <dbReference type="HAMAP-Rule" id="MF_00161"/>
    </source>
</evidence>
<keyword evidence="6 9" id="KW-0378">Hydrolase</keyword>